<keyword evidence="6 7" id="KW-0472">Membrane</keyword>
<keyword evidence="10" id="KW-1185">Reference proteome</keyword>
<comment type="subcellular location">
    <subcellularLocation>
        <location evidence="1">Cell membrane</location>
        <topology evidence="1">Multi-pass membrane protein</topology>
    </subcellularLocation>
</comment>
<feature type="transmembrane region" description="Helical" evidence="7">
    <location>
        <begin position="95"/>
        <end position="115"/>
    </location>
</feature>
<sequence>MPAEENLINDKPQRKNYDFVDHIRCLAMMAIVAEHSLNSYVFPNNSAKYWAYLLLTQISKFGTIAFFLLAGFLIGDKFTDYTPGQYLKRRFSNTFGPWLFWSVVYILCFIINLHVKENMYHDGRFNLTNILEGVRVTYLYTNYWFIINFMVSITLLLIFKNYLYNPKFGLLLLSFTTFYCINIHYEWVDPSHTIAILGFVFFLWLGAQLRKHWVITETRIQMVSYPVLIGFVLLTYAVSIFETVILKANHSLDPYNTIRFSNVLYSLAMFALLLKVKRFSWLNYLKPRDTTFGIYLIHFILVTYAIPEIFRPLHLDVMTMSLIALLAFKLFSFVLVYGITWGLVMLINKTWIKRIVGN</sequence>
<dbReference type="KEGG" id="mrob:HH214_08190"/>
<evidence type="ECO:0000256" key="6">
    <source>
        <dbReference type="ARBA" id="ARBA00023136"/>
    </source>
</evidence>
<dbReference type="GO" id="GO:0005886">
    <property type="term" value="C:plasma membrane"/>
    <property type="evidence" value="ECO:0007669"/>
    <property type="project" value="UniProtKB-SubCell"/>
</dbReference>
<dbReference type="RefSeq" id="WP_169606860.1">
    <property type="nucleotide sequence ID" value="NZ_CP051682.1"/>
</dbReference>
<reference evidence="9 10" key="1">
    <citation type="submission" date="2020-04" db="EMBL/GenBank/DDBJ databases">
        <title>Genome sequencing of novel species.</title>
        <authorList>
            <person name="Heo J."/>
            <person name="Kim S.-J."/>
            <person name="Kim J.-S."/>
            <person name="Hong S.-B."/>
            <person name="Kwon S.-W."/>
        </authorList>
    </citation>
    <scope>NUCLEOTIDE SEQUENCE [LARGE SCALE GENOMIC DNA]</scope>
    <source>
        <strain evidence="9 10">F39-2</strain>
    </source>
</reference>
<evidence type="ECO:0000259" key="8">
    <source>
        <dbReference type="Pfam" id="PF01757"/>
    </source>
</evidence>
<dbReference type="InterPro" id="IPR002656">
    <property type="entry name" value="Acyl_transf_3_dom"/>
</dbReference>
<feature type="transmembrane region" description="Helical" evidence="7">
    <location>
        <begin position="322"/>
        <end position="344"/>
    </location>
</feature>
<evidence type="ECO:0000256" key="1">
    <source>
        <dbReference type="ARBA" id="ARBA00004651"/>
    </source>
</evidence>
<dbReference type="PANTHER" id="PTHR40074">
    <property type="entry name" value="O-ACETYLTRANSFERASE WECH"/>
    <property type="match status" value="1"/>
</dbReference>
<evidence type="ECO:0000256" key="5">
    <source>
        <dbReference type="ARBA" id="ARBA00022989"/>
    </source>
</evidence>
<feature type="transmembrane region" description="Helical" evidence="7">
    <location>
        <begin position="168"/>
        <end position="185"/>
    </location>
</feature>
<feature type="transmembrane region" description="Helical" evidence="7">
    <location>
        <begin position="292"/>
        <end position="310"/>
    </location>
</feature>
<dbReference type="AlphaFoldDB" id="A0A7L5E2K5"/>
<evidence type="ECO:0000313" key="9">
    <source>
        <dbReference type="EMBL" id="QJD95854.1"/>
    </source>
</evidence>
<dbReference type="GO" id="GO:0009246">
    <property type="term" value="P:enterobacterial common antigen biosynthetic process"/>
    <property type="evidence" value="ECO:0007669"/>
    <property type="project" value="TreeGrafter"/>
</dbReference>
<dbReference type="Proteomes" id="UP000503278">
    <property type="component" value="Chromosome"/>
</dbReference>
<keyword evidence="3" id="KW-1003">Cell membrane</keyword>
<gene>
    <name evidence="9" type="ORF">HH214_08190</name>
</gene>
<evidence type="ECO:0000256" key="7">
    <source>
        <dbReference type="SAM" id="Phobius"/>
    </source>
</evidence>
<evidence type="ECO:0000256" key="3">
    <source>
        <dbReference type="ARBA" id="ARBA00022475"/>
    </source>
</evidence>
<feature type="transmembrane region" description="Helical" evidence="7">
    <location>
        <begin position="191"/>
        <end position="210"/>
    </location>
</feature>
<feature type="transmembrane region" description="Helical" evidence="7">
    <location>
        <begin position="258"/>
        <end position="276"/>
    </location>
</feature>
<evidence type="ECO:0000256" key="2">
    <source>
        <dbReference type="ARBA" id="ARBA00007400"/>
    </source>
</evidence>
<dbReference type="GO" id="GO:0016413">
    <property type="term" value="F:O-acetyltransferase activity"/>
    <property type="evidence" value="ECO:0007669"/>
    <property type="project" value="TreeGrafter"/>
</dbReference>
<dbReference type="EMBL" id="CP051682">
    <property type="protein sequence ID" value="QJD95854.1"/>
    <property type="molecule type" value="Genomic_DNA"/>
</dbReference>
<dbReference type="Pfam" id="PF01757">
    <property type="entry name" value="Acyl_transf_3"/>
    <property type="match status" value="1"/>
</dbReference>
<keyword evidence="5 7" id="KW-1133">Transmembrane helix</keyword>
<feature type="transmembrane region" description="Helical" evidence="7">
    <location>
        <begin position="141"/>
        <end position="159"/>
    </location>
</feature>
<accession>A0A7L5E2K5</accession>
<keyword evidence="9" id="KW-0012">Acyltransferase</keyword>
<proteinExistence type="inferred from homology"/>
<organism evidence="9 10">
    <name type="scientific">Mucilaginibacter robiniae</name>
    <dbReference type="NCBI Taxonomy" id="2728022"/>
    <lineage>
        <taxon>Bacteria</taxon>
        <taxon>Pseudomonadati</taxon>
        <taxon>Bacteroidota</taxon>
        <taxon>Sphingobacteriia</taxon>
        <taxon>Sphingobacteriales</taxon>
        <taxon>Sphingobacteriaceae</taxon>
        <taxon>Mucilaginibacter</taxon>
    </lineage>
</organism>
<keyword evidence="9" id="KW-0808">Transferase</keyword>
<evidence type="ECO:0000313" key="10">
    <source>
        <dbReference type="Proteomes" id="UP000503278"/>
    </source>
</evidence>
<dbReference type="PANTHER" id="PTHR40074:SF2">
    <property type="entry name" value="O-ACETYLTRANSFERASE WECH"/>
    <property type="match status" value="1"/>
</dbReference>
<feature type="domain" description="Acyltransferase 3" evidence="8">
    <location>
        <begin position="18"/>
        <end position="339"/>
    </location>
</feature>
<keyword evidence="4 7" id="KW-0812">Transmembrane</keyword>
<feature type="transmembrane region" description="Helical" evidence="7">
    <location>
        <begin position="222"/>
        <end position="246"/>
    </location>
</feature>
<evidence type="ECO:0000256" key="4">
    <source>
        <dbReference type="ARBA" id="ARBA00022692"/>
    </source>
</evidence>
<protein>
    <submittedName>
        <fullName evidence="9">Acyltransferase</fullName>
    </submittedName>
</protein>
<comment type="similarity">
    <text evidence="2">Belongs to the acyltransferase 3 family.</text>
</comment>
<feature type="transmembrane region" description="Helical" evidence="7">
    <location>
        <begin position="49"/>
        <end position="74"/>
    </location>
</feature>
<name>A0A7L5E2K5_9SPHI</name>